<evidence type="ECO:0000256" key="2">
    <source>
        <dbReference type="SAM" id="Phobius"/>
    </source>
</evidence>
<protein>
    <recommendedName>
        <fullName evidence="5">G-protein coupled receptors family 1 profile domain-containing protein</fullName>
    </recommendedName>
</protein>
<keyword evidence="2" id="KW-1133">Transmembrane helix</keyword>
<feature type="transmembrane region" description="Helical" evidence="2">
    <location>
        <begin position="6"/>
        <end position="29"/>
    </location>
</feature>
<evidence type="ECO:0008006" key="5">
    <source>
        <dbReference type="Google" id="ProtNLM"/>
    </source>
</evidence>
<comment type="caution">
    <text evidence="3">The sequence shown here is derived from an EMBL/GenBank/DDBJ whole genome shotgun (WGS) entry which is preliminary data.</text>
</comment>
<evidence type="ECO:0000256" key="1">
    <source>
        <dbReference type="SAM" id="MobiDB-lite"/>
    </source>
</evidence>
<organism evidence="3 4">
    <name type="scientific">Adineta ricciae</name>
    <name type="common">Rotifer</name>
    <dbReference type="NCBI Taxonomy" id="249248"/>
    <lineage>
        <taxon>Eukaryota</taxon>
        <taxon>Metazoa</taxon>
        <taxon>Spiralia</taxon>
        <taxon>Gnathifera</taxon>
        <taxon>Rotifera</taxon>
        <taxon>Eurotatoria</taxon>
        <taxon>Bdelloidea</taxon>
        <taxon>Adinetida</taxon>
        <taxon>Adinetidae</taxon>
        <taxon>Adineta</taxon>
    </lineage>
</organism>
<feature type="transmembrane region" description="Helical" evidence="2">
    <location>
        <begin position="150"/>
        <end position="171"/>
    </location>
</feature>
<keyword evidence="2" id="KW-0472">Membrane</keyword>
<proteinExistence type="predicted"/>
<reference evidence="3" key="1">
    <citation type="submission" date="2021-02" db="EMBL/GenBank/DDBJ databases">
        <authorList>
            <person name="Nowell W R."/>
        </authorList>
    </citation>
    <scope>NUCLEOTIDE SEQUENCE</scope>
</reference>
<dbReference type="Proteomes" id="UP000663828">
    <property type="component" value="Unassembled WGS sequence"/>
</dbReference>
<feature type="transmembrane region" description="Helical" evidence="2">
    <location>
        <begin position="41"/>
        <end position="58"/>
    </location>
</feature>
<dbReference type="Gene3D" id="1.20.1070.10">
    <property type="entry name" value="Rhodopsin 7-helix transmembrane proteins"/>
    <property type="match status" value="2"/>
</dbReference>
<sequence>MLALSCTFVGLCLFIFGSFGNGLCVLVFLRKNFRYRIITPFFIVLLIADSIYLLFRLMKVPYYLNTLFDLPRNSTSNSCSQTFLVRIFAYATQYWPQALVPFIQPEIYLRFSLILMSIMSVQRTIFIKRSLKLQILPTTYTDKYKYKETFFIIFLTFLLAYAFQFGGLTLFCSKSVSQDRSYDWFVYMNRPMNNVTHMLMNTIPKYSKDYQCVSYAMERLQKNQILFTEANPICTKGDLMNILSFYFDQHDRSIVKLIQRIIFFQTGHNISRNDVYRKYHFHECLFPQEPNFFDRAFDFIYSRTFNFNRYTFILVFGSIIPSLITIMSNILSVYRVQELNRLTAGLIIQCRRRTDDTRRILIVITVECLFAIINSWFGQIILSFIYCKKKFLAGDDCPGFLSETYGLLIAFDLLNSSSNIILHCLCGRRFRNELRQMILSWLAFFRCLFQHFWCCYFHISCTKVPDEQYVAYKVSTTRRESSNSSSHNQIFVNIQPTSTKPCNTCCDCRWYCHRKPLTTSQHLSPNDQTNNETRYTPVTQQTYTARQTQPTSLRLYYSSK</sequence>
<feature type="region of interest" description="Disordered" evidence="1">
    <location>
        <begin position="522"/>
        <end position="547"/>
    </location>
</feature>
<dbReference type="PANTHER" id="PTHR46641">
    <property type="entry name" value="FMRFAMIDE RECEPTOR-RELATED"/>
    <property type="match status" value="1"/>
</dbReference>
<gene>
    <name evidence="3" type="ORF">XAT740_LOCUS28716</name>
</gene>
<evidence type="ECO:0000313" key="3">
    <source>
        <dbReference type="EMBL" id="CAF1298189.1"/>
    </source>
</evidence>
<feature type="transmembrane region" description="Helical" evidence="2">
    <location>
        <begin position="360"/>
        <end position="385"/>
    </location>
</feature>
<keyword evidence="2" id="KW-0812">Transmembrane</keyword>
<feature type="transmembrane region" description="Helical" evidence="2">
    <location>
        <begin position="310"/>
        <end position="331"/>
    </location>
</feature>
<dbReference type="PANTHER" id="PTHR46641:SF2">
    <property type="entry name" value="FMRFAMIDE RECEPTOR"/>
    <property type="match status" value="1"/>
</dbReference>
<name>A0A815DHA2_ADIRI</name>
<dbReference type="InterPro" id="IPR052954">
    <property type="entry name" value="GPCR-Ligand_Int"/>
</dbReference>
<dbReference type="AlphaFoldDB" id="A0A815DHA2"/>
<accession>A0A815DHA2</accession>
<keyword evidence="4" id="KW-1185">Reference proteome</keyword>
<dbReference type="EMBL" id="CAJNOR010002465">
    <property type="protein sequence ID" value="CAF1298189.1"/>
    <property type="molecule type" value="Genomic_DNA"/>
</dbReference>
<evidence type="ECO:0000313" key="4">
    <source>
        <dbReference type="Proteomes" id="UP000663828"/>
    </source>
</evidence>